<feature type="chain" id="PRO_5043858525" description="FecR protein domain-containing protein" evidence="1">
    <location>
        <begin position="18"/>
        <end position="490"/>
    </location>
</feature>
<name>A0AAX2AGL3_9BACT</name>
<evidence type="ECO:0000259" key="2">
    <source>
        <dbReference type="Pfam" id="PF01298"/>
    </source>
</evidence>
<evidence type="ECO:0000313" key="4">
    <source>
        <dbReference type="EMBL" id="RXK15983.1"/>
    </source>
</evidence>
<protein>
    <recommendedName>
        <fullName evidence="6">FecR protein domain-containing protein</fullName>
    </recommendedName>
</protein>
<dbReference type="Pfam" id="PF04773">
    <property type="entry name" value="FecR"/>
    <property type="match status" value="1"/>
</dbReference>
<evidence type="ECO:0000313" key="5">
    <source>
        <dbReference type="Proteomes" id="UP000290092"/>
    </source>
</evidence>
<evidence type="ECO:0000259" key="3">
    <source>
        <dbReference type="Pfam" id="PF04773"/>
    </source>
</evidence>
<proteinExistence type="predicted"/>
<dbReference type="EMBL" id="NXID01000016">
    <property type="protein sequence ID" value="RXK15983.1"/>
    <property type="molecule type" value="Genomic_DNA"/>
</dbReference>
<feature type="domain" description="FecR protein" evidence="3">
    <location>
        <begin position="50"/>
        <end position="152"/>
    </location>
</feature>
<dbReference type="SUPFAM" id="SSF56925">
    <property type="entry name" value="OMPA-like"/>
    <property type="match status" value="1"/>
</dbReference>
<accession>A0AAX2AGL3</accession>
<keyword evidence="5" id="KW-1185">Reference proteome</keyword>
<feature type="signal peptide" evidence="1">
    <location>
        <begin position="1"/>
        <end position="17"/>
    </location>
</feature>
<dbReference type="Proteomes" id="UP000290092">
    <property type="component" value="Unassembled WGS sequence"/>
</dbReference>
<dbReference type="InterPro" id="IPR006860">
    <property type="entry name" value="FecR"/>
</dbReference>
<dbReference type="AlphaFoldDB" id="A0AAX2AGL3"/>
<dbReference type="RefSeq" id="WP_114841316.1">
    <property type="nucleotide sequence ID" value="NZ_CP031219.1"/>
</dbReference>
<sequence length="490" mass="54169">MKKILIICLFFTTFLFANVAKVVAITGEALIIRDTVKLKLEKDSDIFKNDEIETKQNTKVQLIFKDNTIITIGKNSTFKINDYIFDEKNKEYKAQFGLIQGTFRTITGKIGKLAPEKFKLKSKNSSIGIRGTQILSNIQENREIIFCTEGTIEIVSLLTNEVIIINAGEYIELKANEPIQIKKFDTTSILETDENTKFLSTEETEKLLSEFGFDLKETPTTNIEQNEQTQEVTTQEVNEKENYDELNSLPKTTNETTKITGYNVFTTNISSGVLEDNKTTITDTNGDVNLNLQMENLLSNFENDGVYSGTLTLLSGSKYNSDTNFFLTSSSYSSKPDKADGTYNTDDDVQWGEWNAMAMGNDYYYFGGYWILGTQTKLSEIQNLINSSALATYNGYALGYGSNNFDATTSTVSLNMNFGAKSLSGSFDLAGTTINVAGNLSTSGFNFNATGTATGGGEGKFYGENAKSVGGKFNFNEAGYDYAGVFKASK</sequence>
<evidence type="ECO:0008006" key="6">
    <source>
        <dbReference type="Google" id="ProtNLM"/>
    </source>
</evidence>
<dbReference type="InterPro" id="IPR001677">
    <property type="entry name" value="TbpB_B_D"/>
</dbReference>
<feature type="domain" description="Transferrin-binding protein B C-lobe/N-lobe beta-barrel" evidence="2">
    <location>
        <begin position="389"/>
        <end position="490"/>
    </location>
</feature>
<comment type="caution">
    <text evidence="4">The sequence shown here is derived from an EMBL/GenBank/DDBJ whole genome shotgun (WGS) entry which is preliminary data.</text>
</comment>
<dbReference type="KEGG" id="amyt:AMYT_0852"/>
<evidence type="ECO:0000256" key="1">
    <source>
        <dbReference type="SAM" id="SignalP"/>
    </source>
</evidence>
<dbReference type="Pfam" id="PF01298">
    <property type="entry name" value="TbpB_B_D"/>
    <property type="match status" value="1"/>
</dbReference>
<gene>
    <name evidence="4" type="ORF">CP985_05255</name>
</gene>
<dbReference type="PANTHER" id="PTHR38731">
    <property type="entry name" value="LIPL45-RELATED LIPOPROTEIN-RELATED"/>
    <property type="match status" value="1"/>
</dbReference>
<dbReference type="Gene3D" id="2.40.160.90">
    <property type="match status" value="1"/>
</dbReference>
<dbReference type="InterPro" id="IPR011250">
    <property type="entry name" value="OMP/PagP_B-barrel"/>
</dbReference>
<organism evidence="4 5">
    <name type="scientific">Malaciobacter mytili LMG 24559</name>
    <dbReference type="NCBI Taxonomy" id="1032238"/>
    <lineage>
        <taxon>Bacteria</taxon>
        <taxon>Pseudomonadati</taxon>
        <taxon>Campylobacterota</taxon>
        <taxon>Epsilonproteobacteria</taxon>
        <taxon>Campylobacterales</taxon>
        <taxon>Arcobacteraceae</taxon>
        <taxon>Malaciobacter</taxon>
    </lineage>
</organism>
<keyword evidence="1" id="KW-0732">Signal</keyword>
<reference evidence="4 5" key="1">
    <citation type="submission" date="2017-09" db="EMBL/GenBank/DDBJ databases">
        <title>Genomics of the genus Arcobacter.</title>
        <authorList>
            <person name="Perez-Cataluna A."/>
            <person name="Figueras M.J."/>
            <person name="Salas-Masso N."/>
        </authorList>
    </citation>
    <scope>NUCLEOTIDE SEQUENCE [LARGE SCALE GENOMIC DNA]</scope>
    <source>
        <strain evidence="4 5">CECT 7386</strain>
    </source>
</reference>
<dbReference type="PANTHER" id="PTHR38731:SF1">
    <property type="entry name" value="FECR PROTEIN DOMAIN-CONTAINING PROTEIN"/>
    <property type="match status" value="1"/>
</dbReference>